<evidence type="ECO:0000256" key="2">
    <source>
        <dbReference type="ARBA" id="ARBA00022574"/>
    </source>
</evidence>
<keyword evidence="3" id="KW-0677">Repeat</keyword>
<evidence type="ECO:0000256" key="1">
    <source>
        <dbReference type="ARBA" id="ARBA00015683"/>
    </source>
</evidence>
<evidence type="ECO:0000313" key="7">
    <source>
        <dbReference type="RefSeq" id="XP_012868963.1"/>
    </source>
</evidence>
<organism evidence="6 7">
    <name type="scientific">Dipodomys ordii</name>
    <name type="common">Ord's kangaroo rat</name>
    <dbReference type="NCBI Taxonomy" id="10020"/>
    <lineage>
        <taxon>Eukaryota</taxon>
        <taxon>Metazoa</taxon>
        <taxon>Chordata</taxon>
        <taxon>Craniata</taxon>
        <taxon>Vertebrata</taxon>
        <taxon>Euteleostomi</taxon>
        <taxon>Mammalia</taxon>
        <taxon>Eutheria</taxon>
        <taxon>Euarchontoglires</taxon>
        <taxon>Glires</taxon>
        <taxon>Rodentia</taxon>
        <taxon>Castorimorpha</taxon>
        <taxon>Heteromyidae</taxon>
        <taxon>Dipodomyinae</taxon>
        <taxon>Dipodomys</taxon>
    </lineage>
</organism>
<dbReference type="AlphaFoldDB" id="A0A1S3EX26"/>
<dbReference type="GO" id="GO:0019900">
    <property type="term" value="F:kinase binding"/>
    <property type="evidence" value="ECO:0007669"/>
    <property type="project" value="TreeGrafter"/>
</dbReference>
<proteinExistence type="predicted"/>
<accession>A0A1S3EX26</accession>
<dbReference type="SUPFAM" id="SSF101908">
    <property type="entry name" value="Putative isomerase YbhE"/>
    <property type="match status" value="1"/>
</dbReference>
<gene>
    <name evidence="7" type="primary">LOC105983557</name>
</gene>
<evidence type="ECO:0000256" key="3">
    <source>
        <dbReference type="ARBA" id="ARBA00022737"/>
    </source>
</evidence>
<dbReference type="GeneID" id="105983557"/>
<evidence type="ECO:0000313" key="6">
    <source>
        <dbReference type="Proteomes" id="UP000081671"/>
    </source>
</evidence>
<name>A0A1S3EX26_DIPOR</name>
<keyword evidence="6" id="KW-1185">Reference proteome</keyword>
<dbReference type="CTD" id="80304"/>
<dbReference type="InterPro" id="IPR028041">
    <property type="entry name" value="WDCP"/>
</dbReference>
<dbReference type="PANTHER" id="PTHR14897:SF5">
    <property type="entry name" value="WD REPEAT AND COILED-COIL-CONTAINING PROTEIN"/>
    <property type="match status" value="1"/>
</dbReference>
<feature type="compositionally biased region" description="Polar residues" evidence="5">
    <location>
        <begin position="273"/>
        <end position="285"/>
    </location>
</feature>
<dbReference type="InterPro" id="IPR015943">
    <property type="entry name" value="WD40/YVTN_repeat-like_dom_sf"/>
</dbReference>
<keyword evidence="4" id="KW-0175">Coiled coil</keyword>
<protein>
    <recommendedName>
        <fullName evidence="1">WD repeat and coiled-coil-containing protein</fullName>
    </recommendedName>
</protein>
<dbReference type="Pfam" id="PF15390">
    <property type="entry name" value="WDCP"/>
    <property type="match status" value="1"/>
</dbReference>
<sequence length="722" mass="79375">MELGKGNLLRTGLNILNQAIHPSHGLAWTDGSQVVLTDLKLHSGEARFGESKVLGQFEQVCGLSWAPPGLADVPSLLAVQHKKCVTVWQLGVSTTGANQWPMSQVSEIKESLPILPQGCVWHPKNTVLVVLTVQNISVFPDIHFPNGSRIKVDINTQGRIHCACWTPDGQRLVVAVGSSLHSYIWDSYQKTLDKCSFCPVFDVDSSVCSIRATVDSQIAVTTELPLDKLCRLNAAETLDVPHNGEDTGPPVLPVVGEGPCADKGATGPETKSENSVSPHEISVSPTFSDPLDLTHIRFNRPTSERSPLIYLSKKDHLTGTGQDSSHLVLVTFKKAVTMTRKATIPGILVPDLIAFNLKAHIIAVASNTCNIILIYSVIPSSMANIQQIQLESNERPKGICFLTDTLLLILVGKQKSTDTAFLPSSESDQFFIRLIVKQVVLENVGRDESLVASNESRSTYSAFSALFNKARREMLSNNLSPDVCHQNREPLFTADASYQKARPGRALGREITSPPSTASEDPSVLETLRKFSWIWATLSRPSRLSDHASMPAPPHVPPKENLQKEKETHQLAKELEILSRRLTEMQQYIFELMDFVHEHMNTKKKSSPVYPLSQDPPYVYIICQPCFIGPAEKRDVLLCNGKLRLSAVQQLFGLSLVEMLHDSHWIVLCADSEGFIPLTFTATQTVVVRDGGLSRVGDSRDSHSGDPSLQILQVFGDLTSPS</sequence>
<dbReference type="Proteomes" id="UP000081671">
    <property type="component" value="Unplaced"/>
</dbReference>
<keyword evidence="2" id="KW-0853">WD repeat</keyword>
<evidence type="ECO:0000256" key="4">
    <source>
        <dbReference type="ARBA" id="ARBA00023054"/>
    </source>
</evidence>
<dbReference type="Gene3D" id="2.130.10.10">
    <property type="entry name" value="YVTN repeat-like/Quinoprotein amine dehydrogenase"/>
    <property type="match status" value="1"/>
</dbReference>
<dbReference type="OrthoDB" id="6409262at2759"/>
<feature type="region of interest" description="Disordered" evidence="5">
    <location>
        <begin position="257"/>
        <end position="285"/>
    </location>
</feature>
<reference evidence="7" key="1">
    <citation type="submission" date="2025-08" db="UniProtKB">
        <authorList>
            <consortium name="RefSeq"/>
        </authorList>
    </citation>
    <scope>IDENTIFICATION</scope>
    <source>
        <tissue evidence="7">Kidney</tissue>
    </source>
</reference>
<feature type="region of interest" description="Disordered" evidence="5">
    <location>
        <begin position="544"/>
        <end position="565"/>
    </location>
</feature>
<dbReference type="PANTHER" id="PTHR14897">
    <property type="entry name" value="WD REPEAT AND COILED-COIL-CONTAINING PROTEIN"/>
    <property type="match status" value="1"/>
</dbReference>
<evidence type="ECO:0000256" key="5">
    <source>
        <dbReference type="SAM" id="MobiDB-lite"/>
    </source>
</evidence>
<dbReference type="RefSeq" id="XP_012868963.1">
    <property type="nucleotide sequence ID" value="XM_013013509.1"/>
</dbReference>